<evidence type="ECO:0000313" key="2">
    <source>
        <dbReference type="EMBL" id="OLT59971.1"/>
    </source>
</evidence>
<reference evidence="4 5" key="1">
    <citation type="submission" date="2016-10" db="EMBL/GenBank/DDBJ databases">
        <title>Comparative genomics uncovers the prolific and rare metabolic potential of the cyanobacterial genus Moorea.</title>
        <authorList>
            <person name="Leao T."/>
            <person name="Castelao G."/>
            <person name="Korobeynikov A."/>
            <person name="Monroe E.A."/>
            <person name="Podell S."/>
            <person name="Glukhov E."/>
            <person name="Allen E."/>
            <person name="Gerwick W.H."/>
            <person name="Gerwick L."/>
        </authorList>
    </citation>
    <scope>NUCLEOTIDE SEQUENCE [LARGE SCALE GENOMIC DNA]</scope>
    <source>
        <strain evidence="4 5">PNG5-198</strain>
    </source>
</reference>
<organism evidence="4 5">
    <name type="scientific">Moorena bouillonii PNG</name>
    <dbReference type="NCBI Taxonomy" id="568701"/>
    <lineage>
        <taxon>Bacteria</taxon>
        <taxon>Bacillati</taxon>
        <taxon>Cyanobacteriota</taxon>
        <taxon>Cyanophyceae</taxon>
        <taxon>Coleofasciculales</taxon>
        <taxon>Coleofasciculaceae</taxon>
        <taxon>Moorena</taxon>
    </lineage>
</organism>
<proteinExistence type="predicted"/>
<dbReference type="InterPro" id="IPR047658">
    <property type="entry name" value="IS4-like_transpos"/>
</dbReference>
<dbReference type="EMBL" id="MKZS01000001">
    <property type="protein sequence ID" value="OLT59971.1"/>
    <property type="molecule type" value="Genomic_DNA"/>
</dbReference>
<evidence type="ECO:0000313" key="5">
    <source>
        <dbReference type="Proteomes" id="UP000186657"/>
    </source>
</evidence>
<feature type="domain" description="Transposase IS4-like" evidence="1">
    <location>
        <begin position="101"/>
        <end position="297"/>
    </location>
</feature>
<sequence length="380" mass="44566">MLPTLYQNHLKSQFTLAEYIFLKIFVNLLQSIKKVSLEKLANALPLPIKFESKRKRIQRFLSLPNLTLEKVWFPIVEEVLKTYFTSEELIYIAIDRTSWSRINLFMVSLIWDKRGFPIYFTLLPKLGNSNLTEQQRILSKVIPIFKNYKICLLGDREFCSVKLGKYLQDLGVYFCLRLKKNEFIEYKKNNWLQLNDLGLVPGVSLFIQGVKVTKTRGFSSFNVACKWQRKVKGIEPKEGWFILTNFDRIESAISAYKKRFNIEEMFRDFKKGGYNLEVTKVDGERFISLVLLIAIAYTSATIQGQQIKRKGIQNYVGRVKESGRIERRHSSFYIGLYGQNWGIFKDICLELATELMKLNPNKRKYYQRGLRARSLIESAF</sequence>
<evidence type="ECO:0000313" key="4">
    <source>
        <dbReference type="EMBL" id="OLT62061.1"/>
    </source>
</evidence>
<dbReference type="Proteomes" id="UP000186657">
    <property type="component" value="Unassembled WGS sequence"/>
</dbReference>
<dbReference type="NCBIfam" id="NF033591">
    <property type="entry name" value="transpos_IS4_2"/>
    <property type="match status" value="1"/>
</dbReference>
<protein>
    <submittedName>
        <fullName evidence="4">Transposase</fullName>
    </submittedName>
</protein>
<dbReference type="InterPro" id="IPR012337">
    <property type="entry name" value="RNaseH-like_sf"/>
</dbReference>
<dbReference type="EMBL" id="MKZS01000001">
    <property type="protein sequence ID" value="OLT62061.1"/>
    <property type="molecule type" value="Genomic_DNA"/>
</dbReference>
<dbReference type="RefSeq" id="WP_075899793.1">
    <property type="nucleotide sequence ID" value="NZ_MKZS01000001.1"/>
</dbReference>
<evidence type="ECO:0000313" key="3">
    <source>
        <dbReference type="EMBL" id="OLT62055.1"/>
    </source>
</evidence>
<dbReference type="SUPFAM" id="SSF53098">
    <property type="entry name" value="Ribonuclease H-like"/>
    <property type="match status" value="1"/>
</dbReference>
<dbReference type="GO" id="GO:0003677">
    <property type="term" value="F:DNA binding"/>
    <property type="evidence" value="ECO:0007669"/>
    <property type="project" value="InterPro"/>
</dbReference>
<dbReference type="AlphaFoldDB" id="A0A1U7N7Y6"/>
<evidence type="ECO:0000259" key="1">
    <source>
        <dbReference type="Pfam" id="PF01609"/>
    </source>
</evidence>
<dbReference type="Pfam" id="PF01609">
    <property type="entry name" value="DDE_Tnp_1"/>
    <property type="match status" value="1"/>
</dbReference>
<accession>A0A1U7N7Y6</accession>
<keyword evidence="5" id="KW-1185">Reference proteome</keyword>
<dbReference type="EMBL" id="MKZS01000001">
    <property type="protein sequence ID" value="OLT62055.1"/>
    <property type="molecule type" value="Genomic_DNA"/>
</dbReference>
<name>A0A1U7N7Y6_9CYAN</name>
<comment type="caution">
    <text evidence="4">The sequence shown here is derived from an EMBL/GenBank/DDBJ whole genome shotgun (WGS) entry which is preliminary data.</text>
</comment>
<gene>
    <name evidence="2" type="ORF">BJP37_14005</name>
    <name evidence="3" type="ORF">BJP37_26520</name>
    <name evidence="4" type="ORF">BJP37_26555</name>
</gene>
<dbReference type="GO" id="GO:0006313">
    <property type="term" value="P:DNA transposition"/>
    <property type="evidence" value="ECO:0007669"/>
    <property type="project" value="InterPro"/>
</dbReference>
<dbReference type="InterPro" id="IPR002559">
    <property type="entry name" value="Transposase_11"/>
</dbReference>
<dbReference type="GO" id="GO:0004803">
    <property type="term" value="F:transposase activity"/>
    <property type="evidence" value="ECO:0007669"/>
    <property type="project" value="InterPro"/>
</dbReference>
<dbReference type="Gene3D" id="3.90.350.10">
    <property type="entry name" value="Transposase Inhibitor Protein From Tn5, Chain A, domain 1"/>
    <property type="match status" value="1"/>
</dbReference>